<sequence length="265" mass="28748">MRKHLDATSHERYLETFIGMPLTAILIGAEVIDPDATATQPQPVPTRAAVQESIIRHQVMEDIGASSSQPPEELVQAVADLEARRANLEETLTCMSTIEDPQPRLVPPETVGDKVLILDLNGLLRNADALLRDLEERSLIPARFLRNEPVQCDSPPFIYSMDRGACSTQGSVPMWDSVALVAGLETVHDPDTGLRTCHYRELGAQDPIEGLRSYWGDLVTPELSGLLFGDATLADRAIARSLFIGDVPAADVPVVVAGVDDPPVV</sequence>
<proteinExistence type="predicted"/>
<organism evidence="1 2">
    <name type="scientific">Riccia sorocarpa</name>
    <dbReference type="NCBI Taxonomy" id="122646"/>
    <lineage>
        <taxon>Eukaryota</taxon>
        <taxon>Viridiplantae</taxon>
        <taxon>Streptophyta</taxon>
        <taxon>Embryophyta</taxon>
        <taxon>Marchantiophyta</taxon>
        <taxon>Marchantiopsida</taxon>
        <taxon>Marchantiidae</taxon>
        <taxon>Marchantiales</taxon>
        <taxon>Ricciaceae</taxon>
        <taxon>Riccia</taxon>
    </lineage>
</organism>
<dbReference type="AlphaFoldDB" id="A0ABD3I1N5"/>
<evidence type="ECO:0000313" key="1">
    <source>
        <dbReference type="EMBL" id="KAL3697508.1"/>
    </source>
</evidence>
<accession>A0ABD3I1N5</accession>
<dbReference type="EMBL" id="JBJQOH010000002">
    <property type="protein sequence ID" value="KAL3697508.1"/>
    <property type="molecule type" value="Genomic_DNA"/>
</dbReference>
<comment type="caution">
    <text evidence="1">The sequence shown here is derived from an EMBL/GenBank/DDBJ whole genome shotgun (WGS) entry which is preliminary data.</text>
</comment>
<keyword evidence="2" id="KW-1185">Reference proteome</keyword>
<evidence type="ECO:0000313" key="2">
    <source>
        <dbReference type="Proteomes" id="UP001633002"/>
    </source>
</evidence>
<name>A0ABD3I1N5_9MARC</name>
<dbReference type="Proteomes" id="UP001633002">
    <property type="component" value="Unassembled WGS sequence"/>
</dbReference>
<protein>
    <submittedName>
        <fullName evidence="1">Uncharacterized protein</fullName>
    </submittedName>
</protein>
<gene>
    <name evidence="1" type="ORF">R1sor_011584</name>
</gene>
<reference evidence="1 2" key="1">
    <citation type="submission" date="2024-09" db="EMBL/GenBank/DDBJ databases">
        <title>Chromosome-scale assembly of Riccia sorocarpa.</title>
        <authorList>
            <person name="Paukszto L."/>
        </authorList>
    </citation>
    <scope>NUCLEOTIDE SEQUENCE [LARGE SCALE GENOMIC DNA]</scope>
    <source>
        <strain evidence="1">LP-2024</strain>
        <tissue evidence="1">Aerial parts of the thallus</tissue>
    </source>
</reference>